<keyword evidence="2" id="KW-0472">Membrane</keyword>
<dbReference type="AlphaFoldDB" id="A0A0C3KDB9"/>
<organism evidence="4 5">
    <name type="scientific">Tulasnella calospora MUT 4182</name>
    <dbReference type="NCBI Taxonomy" id="1051891"/>
    <lineage>
        <taxon>Eukaryota</taxon>
        <taxon>Fungi</taxon>
        <taxon>Dikarya</taxon>
        <taxon>Basidiomycota</taxon>
        <taxon>Agaricomycotina</taxon>
        <taxon>Agaricomycetes</taxon>
        <taxon>Cantharellales</taxon>
        <taxon>Tulasnellaceae</taxon>
        <taxon>Tulasnella</taxon>
    </lineage>
</organism>
<dbReference type="EMBL" id="KN823223">
    <property type="protein sequence ID" value="KIO19413.1"/>
    <property type="molecule type" value="Genomic_DNA"/>
</dbReference>
<feature type="non-terminal residue" evidence="4">
    <location>
        <position position="188"/>
    </location>
</feature>
<feature type="transmembrane region" description="Helical" evidence="2">
    <location>
        <begin position="122"/>
        <end position="145"/>
    </location>
</feature>
<name>A0A0C3KDB9_9AGAM</name>
<sequence>MEQGPPNPTEPAKRKTVSDNYVPKLSPGFGHIDDFWKRYDELADRSDREMVANLNTNLDVLLIFAGLFSAVNTAFLSAAMPSLSPNTSDRTNALLELLVLRTDNSTFTPSETSPFTPPQNSITANCFLYASLCCSLTAAVGAMLAKEWLQSYSRSGQAGPLEEQVRFRQGKYTAAQEWHLESVILFLP</sequence>
<keyword evidence="2" id="KW-0812">Transmembrane</keyword>
<feature type="domain" description="DUF6535" evidence="3">
    <location>
        <begin position="36"/>
        <end position="188"/>
    </location>
</feature>
<feature type="transmembrane region" description="Helical" evidence="2">
    <location>
        <begin position="58"/>
        <end position="80"/>
    </location>
</feature>
<accession>A0A0C3KDB9</accession>
<reference evidence="4 5" key="1">
    <citation type="submission" date="2014-04" db="EMBL/GenBank/DDBJ databases">
        <authorList>
            <consortium name="DOE Joint Genome Institute"/>
            <person name="Kuo A."/>
            <person name="Girlanda M."/>
            <person name="Perotto S."/>
            <person name="Kohler A."/>
            <person name="Nagy L.G."/>
            <person name="Floudas D."/>
            <person name="Copeland A."/>
            <person name="Barry K.W."/>
            <person name="Cichocki N."/>
            <person name="Veneault-Fourrey C."/>
            <person name="LaButti K."/>
            <person name="Lindquist E.A."/>
            <person name="Lipzen A."/>
            <person name="Lundell T."/>
            <person name="Morin E."/>
            <person name="Murat C."/>
            <person name="Sun H."/>
            <person name="Tunlid A."/>
            <person name="Henrissat B."/>
            <person name="Grigoriev I.V."/>
            <person name="Hibbett D.S."/>
            <person name="Martin F."/>
            <person name="Nordberg H.P."/>
            <person name="Cantor M.N."/>
            <person name="Hua S.X."/>
        </authorList>
    </citation>
    <scope>NUCLEOTIDE SEQUENCE [LARGE SCALE GENOMIC DNA]</scope>
    <source>
        <strain evidence="4 5">MUT 4182</strain>
    </source>
</reference>
<dbReference type="OrthoDB" id="3221808at2759"/>
<keyword evidence="5" id="KW-1185">Reference proteome</keyword>
<proteinExistence type="predicted"/>
<dbReference type="HOGENOM" id="CLU_018688_1_2_1"/>
<dbReference type="Pfam" id="PF20153">
    <property type="entry name" value="DUF6535"/>
    <property type="match status" value="1"/>
</dbReference>
<evidence type="ECO:0000256" key="1">
    <source>
        <dbReference type="SAM" id="MobiDB-lite"/>
    </source>
</evidence>
<protein>
    <recommendedName>
        <fullName evidence="3">DUF6535 domain-containing protein</fullName>
    </recommendedName>
</protein>
<evidence type="ECO:0000256" key="2">
    <source>
        <dbReference type="SAM" id="Phobius"/>
    </source>
</evidence>
<reference evidence="5" key="2">
    <citation type="submission" date="2015-01" db="EMBL/GenBank/DDBJ databases">
        <title>Evolutionary Origins and Diversification of the Mycorrhizal Mutualists.</title>
        <authorList>
            <consortium name="DOE Joint Genome Institute"/>
            <consortium name="Mycorrhizal Genomics Consortium"/>
            <person name="Kohler A."/>
            <person name="Kuo A."/>
            <person name="Nagy L.G."/>
            <person name="Floudas D."/>
            <person name="Copeland A."/>
            <person name="Barry K.W."/>
            <person name="Cichocki N."/>
            <person name="Veneault-Fourrey C."/>
            <person name="LaButti K."/>
            <person name="Lindquist E.A."/>
            <person name="Lipzen A."/>
            <person name="Lundell T."/>
            <person name="Morin E."/>
            <person name="Murat C."/>
            <person name="Riley R."/>
            <person name="Ohm R."/>
            <person name="Sun H."/>
            <person name="Tunlid A."/>
            <person name="Henrissat B."/>
            <person name="Grigoriev I.V."/>
            <person name="Hibbett D.S."/>
            <person name="Martin F."/>
        </authorList>
    </citation>
    <scope>NUCLEOTIDE SEQUENCE [LARGE SCALE GENOMIC DNA]</scope>
    <source>
        <strain evidence="5">MUT 4182</strain>
    </source>
</reference>
<dbReference type="Proteomes" id="UP000054248">
    <property type="component" value="Unassembled WGS sequence"/>
</dbReference>
<dbReference type="InterPro" id="IPR045338">
    <property type="entry name" value="DUF6535"/>
</dbReference>
<feature type="region of interest" description="Disordered" evidence="1">
    <location>
        <begin position="1"/>
        <end position="20"/>
    </location>
</feature>
<keyword evidence="2" id="KW-1133">Transmembrane helix</keyword>
<evidence type="ECO:0000313" key="4">
    <source>
        <dbReference type="EMBL" id="KIO19413.1"/>
    </source>
</evidence>
<gene>
    <name evidence="4" type="ORF">M407DRAFT_223100</name>
</gene>
<evidence type="ECO:0000313" key="5">
    <source>
        <dbReference type="Proteomes" id="UP000054248"/>
    </source>
</evidence>
<evidence type="ECO:0000259" key="3">
    <source>
        <dbReference type="Pfam" id="PF20153"/>
    </source>
</evidence>
<dbReference type="STRING" id="1051891.A0A0C3KDB9"/>